<gene>
    <name evidence="3" type="ORF">A3B54_05445</name>
</gene>
<protein>
    <recommendedName>
        <fullName evidence="2">Endonuclease GajA/Old nuclease/RecF-like AAA domain-containing protein</fullName>
    </recommendedName>
</protein>
<feature type="compositionally biased region" description="Polar residues" evidence="1">
    <location>
        <begin position="168"/>
        <end position="178"/>
    </location>
</feature>
<dbReference type="AlphaFoldDB" id="A0A1F5H3C9"/>
<organism evidence="3 4">
    <name type="scientific">Candidatus Curtissbacteria bacterium RIFCSPLOWO2_01_FULL_42_50</name>
    <dbReference type="NCBI Taxonomy" id="1797730"/>
    <lineage>
        <taxon>Bacteria</taxon>
        <taxon>Candidatus Curtissiibacteriota</taxon>
    </lineage>
</organism>
<dbReference type="CDD" id="cd01029">
    <property type="entry name" value="TOPRIM_primases"/>
    <property type="match status" value="1"/>
</dbReference>
<comment type="caution">
    <text evidence="3">The sequence shown here is derived from an EMBL/GenBank/DDBJ whole genome shotgun (WGS) entry which is preliminary data.</text>
</comment>
<dbReference type="SUPFAM" id="SSF52540">
    <property type="entry name" value="P-loop containing nucleoside triphosphate hydrolases"/>
    <property type="match status" value="1"/>
</dbReference>
<dbReference type="Proteomes" id="UP000177039">
    <property type="component" value="Unassembled WGS sequence"/>
</dbReference>
<evidence type="ECO:0000313" key="3">
    <source>
        <dbReference type="EMBL" id="OGD98598.1"/>
    </source>
</evidence>
<accession>A0A1F5H3C9</accession>
<feature type="domain" description="Endonuclease GajA/Old nuclease/RecF-like AAA" evidence="2">
    <location>
        <begin position="1"/>
        <end position="389"/>
    </location>
</feature>
<dbReference type="PANTHER" id="PTHR43581">
    <property type="entry name" value="ATP/GTP PHOSPHATASE"/>
    <property type="match status" value="1"/>
</dbReference>
<dbReference type="PANTHER" id="PTHR43581:SF4">
    <property type="entry name" value="ATP_GTP PHOSPHATASE"/>
    <property type="match status" value="1"/>
</dbReference>
<evidence type="ECO:0000313" key="4">
    <source>
        <dbReference type="Proteomes" id="UP000177039"/>
    </source>
</evidence>
<dbReference type="InterPro" id="IPR041685">
    <property type="entry name" value="AAA_GajA/Old/RecF-like"/>
</dbReference>
<feature type="compositionally biased region" description="Polar residues" evidence="1">
    <location>
        <begin position="135"/>
        <end position="145"/>
    </location>
</feature>
<dbReference type="InterPro" id="IPR051396">
    <property type="entry name" value="Bact_Antivir_Def_Nuclease"/>
</dbReference>
<evidence type="ECO:0000259" key="2">
    <source>
        <dbReference type="Pfam" id="PF13175"/>
    </source>
</evidence>
<feature type="compositionally biased region" description="Basic and acidic residues" evidence="1">
    <location>
        <begin position="118"/>
        <end position="134"/>
    </location>
</feature>
<dbReference type="EMBL" id="MFBT01000034">
    <property type="protein sequence ID" value="OGD98598.1"/>
    <property type="molecule type" value="Genomic_DNA"/>
</dbReference>
<feature type="region of interest" description="Disordered" evidence="1">
    <location>
        <begin position="115"/>
        <end position="178"/>
    </location>
</feature>
<evidence type="ECO:0000256" key="1">
    <source>
        <dbReference type="SAM" id="MobiDB-lite"/>
    </source>
</evidence>
<dbReference type="InterPro" id="IPR034154">
    <property type="entry name" value="TOPRIM_DnaG/twinkle"/>
</dbReference>
<name>A0A1F5H3C9_9BACT</name>
<dbReference type="Pfam" id="PF13175">
    <property type="entry name" value="AAA_15"/>
    <property type="match status" value="1"/>
</dbReference>
<dbReference type="Gene3D" id="3.40.50.300">
    <property type="entry name" value="P-loop containing nucleotide triphosphate hydrolases"/>
    <property type="match status" value="1"/>
</dbReference>
<dbReference type="InterPro" id="IPR027417">
    <property type="entry name" value="P-loop_NTPase"/>
</dbReference>
<reference evidence="3 4" key="1">
    <citation type="journal article" date="2016" name="Nat. Commun.">
        <title>Thousands of microbial genomes shed light on interconnected biogeochemical processes in an aquifer system.</title>
        <authorList>
            <person name="Anantharaman K."/>
            <person name="Brown C.T."/>
            <person name="Hug L.A."/>
            <person name="Sharon I."/>
            <person name="Castelle C.J."/>
            <person name="Probst A.J."/>
            <person name="Thomas B.C."/>
            <person name="Singh A."/>
            <person name="Wilkins M.J."/>
            <person name="Karaoz U."/>
            <person name="Brodie E.L."/>
            <person name="Williams K.H."/>
            <person name="Hubbard S.S."/>
            <person name="Banfield J.F."/>
        </authorList>
    </citation>
    <scope>NUCLEOTIDE SEQUENCE [LARGE SCALE GENOMIC DNA]</scope>
</reference>
<proteinExistence type="predicted"/>
<sequence length="641" mass="72778">MKLGSVIIQNFRSIESCNFSLASGVVAFVGGNESGKSNVLQAISRFLNRDNFKDEDKYQLADTDIFIEIEFVNLTEGEKEKLKLLTNKPSDKLILRRIAEKYEVVFPNIPLPEEIVEEKDKPPETEVEPDKSAETADQSSVTASVNEHEANPESQETNIPVTDEDNVNQESHQGTQLTQEQIKVEILKMMPSAELISTVQDLIVGDNFLIDDLFPTSQRKQEQTPEMKGRAETLRSLLQLGGISDADLREKNSSIRSLKLTKGAARVAQILSKSWHQENIQMNMNSDKENLVILFRDGKNIPDDQKDDPTKWIWTLPNDRSDGFRWYVTFYVRYLFRIRQSDNVIFLIDDAGSPLNKKGQEDLLSEFMNIANDEKNYQIIYVTHSKYMVNWDIRNQIKAVIKKEGGGTVVEDMWWEKFSKNELPAPLDELGVTWAEDFLKHNNLIVEGYVDTYLLHELSIMFSGKIPKDPFKGYKILPAGGIDSEIALGTLCKAHSKKVFLLFDSDMPGISGKTKASRLQLKAGDIKTLSHSQDFTIITIEDFLPKDAYLAAANSVGKKEFAERWPDMSRLQGIRLVGIAQALINRLGNEGLDEANAKEFIRIFKYDIAKQCVANIKIESYTDEQLNSVINFFRALNRKLE</sequence>